<feature type="signal peptide" evidence="2">
    <location>
        <begin position="1"/>
        <end position="21"/>
    </location>
</feature>
<gene>
    <name evidence="3" type="ORF">HUW48_20300</name>
</gene>
<evidence type="ECO:0008006" key="5">
    <source>
        <dbReference type="Google" id="ProtNLM"/>
    </source>
</evidence>
<dbReference type="EMBL" id="CP055153">
    <property type="protein sequence ID" value="QMU30226.1"/>
    <property type="molecule type" value="Genomic_DNA"/>
</dbReference>
<keyword evidence="4" id="KW-1185">Reference proteome</keyword>
<sequence>MRQISNVKIVYSLLFWLSLHACSGKQENTAGTTHQKSEQNSPINPSENAKPIVAEVKTSQLIVPGKSIGLTKLQEKAEQVTASLGKPDFSDGAMGKALATWLSKPAADATDTTRHRTTIYFTTNMGAPDEASRVNQIRVTSPYFRTVDSVQVGSDWSFIQKKYHGTIKAAAYKVTGTSKKVTIYDAVADGITFEIDEQGRCVAITIHQPQQDIRNTYLPLFPDMERF</sequence>
<reference evidence="3 4" key="2">
    <citation type="submission" date="2020-08" db="EMBL/GenBank/DDBJ databases">
        <title>Adhaeribacter dokdonensis sp. nov., isolated from the rhizosphere of Elymus tsukushiensis, a plant native to the Dokdo Islands, Republic of Korea.</title>
        <authorList>
            <person name="Ghim S.Y."/>
        </authorList>
    </citation>
    <scope>NUCLEOTIDE SEQUENCE [LARGE SCALE GENOMIC DNA]</scope>
    <source>
        <strain evidence="3 4">KUDC8001</strain>
    </source>
</reference>
<name>A0A7L7LBL8_9BACT</name>
<evidence type="ECO:0000256" key="2">
    <source>
        <dbReference type="SAM" id="SignalP"/>
    </source>
</evidence>
<proteinExistence type="predicted"/>
<accession>A0A7L7LBL8</accession>
<feature type="chain" id="PRO_5029459021" description="Lipoprotein" evidence="2">
    <location>
        <begin position="22"/>
        <end position="227"/>
    </location>
</feature>
<dbReference type="KEGG" id="add:HUW48_20300"/>
<protein>
    <recommendedName>
        <fullName evidence="5">Lipoprotein</fullName>
    </recommendedName>
</protein>
<organism evidence="3 4">
    <name type="scientific">Adhaeribacter radiodurans</name>
    <dbReference type="NCBI Taxonomy" id="2745197"/>
    <lineage>
        <taxon>Bacteria</taxon>
        <taxon>Pseudomonadati</taxon>
        <taxon>Bacteroidota</taxon>
        <taxon>Cytophagia</taxon>
        <taxon>Cytophagales</taxon>
        <taxon>Hymenobacteraceae</taxon>
        <taxon>Adhaeribacter</taxon>
    </lineage>
</organism>
<evidence type="ECO:0000313" key="3">
    <source>
        <dbReference type="EMBL" id="QMU30226.1"/>
    </source>
</evidence>
<evidence type="ECO:0000256" key="1">
    <source>
        <dbReference type="SAM" id="MobiDB-lite"/>
    </source>
</evidence>
<keyword evidence="2" id="KW-0732">Signal</keyword>
<dbReference type="AlphaFoldDB" id="A0A7L7LBL8"/>
<feature type="region of interest" description="Disordered" evidence="1">
    <location>
        <begin position="27"/>
        <end position="47"/>
    </location>
</feature>
<dbReference type="RefSeq" id="WP_182412681.1">
    <property type="nucleotide sequence ID" value="NZ_CP055153.1"/>
</dbReference>
<evidence type="ECO:0000313" key="4">
    <source>
        <dbReference type="Proteomes" id="UP000514509"/>
    </source>
</evidence>
<reference evidence="3 4" key="1">
    <citation type="submission" date="2020-06" db="EMBL/GenBank/DDBJ databases">
        <authorList>
            <person name="Hwang Y.J."/>
        </authorList>
    </citation>
    <scope>NUCLEOTIDE SEQUENCE [LARGE SCALE GENOMIC DNA]</scope>
    <source>
        <strain evidence="3 4">KUDC8001</strain>
    </source>
</reference>
<dbReference type="Proteomes" id="UP000514509">
    <property type="component" value="Chromosome"/>
</dbReference>